<dbReference type="STRING" id="1776384.GCA_900086585_00982"/>
<feature type="transmembrane region" description="Helical" evidence="5">
    <location>
        <begin position="6"/>
        <end position="25"/>
    </location>
</feature>
<evidence type="ECO:0000256" key="1">
    <source>
        <dbReference type="ARBA" id="ARBA00004141"/>
    </source>
</evidence>
<proteinExistence type="predicted"/>
<comment type="caution">
    <text evidence="6">The sequence shown here is derived from an EMBL/GenBank/DDBJ whole genome shotgun (WGS) entry which is preliminary data.</text>
</comment>
<dbReference type="OrthoDB" id="1778855at2"/>
<keyword evidence="4 5" id="KW-0472">Membrane</keyword>
<evidence type="ECO:0000256" key="4">
    <source>
        <dbReference type="ARBA" id="ARBA00023136"/>
    </source>
</evidence>
<dbReference type="GO" id="GO:0009403">
    <property type="term" value="P:toxin biosynthetic process"/>
    <property type="evidence" value="ECO:0007669"/>
    <property type="project" value="InterPro"/>
</dbReference>
<dbReference type="EMBL" id="QRMS01000003">
    <property type="protein sequence ID" value="RHJ87424.1"/>
    <property type="molecule type" value="Genomic_DNA"/>
</dbReference>
<name>A0A415E1J9_9FIRM</name>
<sequence length="218" mass="24074">MNLGSGIITDIVICGILLFSTIMGAKKGVARTVVSFMQWFVCIIAGFILCDTVKGLLIDYTTTDDAINRYVLENMQNSIEDSSPYQAMPDLFSDWVNDASDTFLYGTSAAITSTLMTVIAFLCIVFGIKLVSFGLVRLFSRKYHGGVVGFFDGFMGFLFGGVRGLIYVFLLFALLVPVLGLIWPELSESIVKSMDDSYIAGFLYNNNVLLILVRDFFS</sequence>
<reference evidence="6 7" key="1">
    <citation type="submission" date="2018-08" db="EMBL/GenBank/DDBJ databases">
        <title>A genome reference for cultivated species of the human gut microbiota.</title>
        <authorList>
            <person name="Zou Y."/>
            <person name="Xue W."/>
            <person name="Luo G."/>
        </authorList>
    </citation>
    <scope>NUCLEOTIDE SEQUENCE [LARGE SCALE GENOMIC DNA]</scope>
    <source>
        <strain evidence="6 7">AM07-24</strain>
    </source>
</reference>
<gene>
    <name evidence="6" type="ORF">DW099_12055</name>
</gene>
<dbReference type="Pfam" id="PF02674">
    <property type="entry name" value="Colicin_V"/>
    <property type="match status" value="1"/>
</dbReference>
<dbReference type="RefSeq" id="WP_118335867.1">
    <property type="nucleotide sequence ID" value="NZ_AP025567.1"/>
</dbReference>
<keyword evidence="3 5" id="KW-1133">Transmembrane helix</keyword>
<keyword evidence="2 5" id="KW-0812">Transmembrane</keyword>
<keyword evidence="7" id="KW-1185">Reference proteome</keyword>
<evidence type="ECO:0000256" key="3">
    <source>
        <dbReference type="ARBA" id="ARBA00022989"/>
    </source>
</evidence>
<evidence type="ECO:0000256" key="5">
    <source>
        <dbReference type="SAM" id="Phobius"/>
    </source>
</evidence>
<evidence type="ECO:0000313" key="7">
    <source>
        <dbReference type="Proteomes" id="UP000284841"/>
    </source>
</evidence>
<comment type="subcellular location">
    <subcellularLocation>
        <location evidence="1">Membrane</location>
        <topology evidence="1">Multi-pass membrane protein</topology>
    </subcellularLocation>
</comment>
<dbReference type="InterPro" id="IPR003825">
    <property type="entry name" value="Colicin-V_CvpA"/>
</dbReference>
<protein>
    <submittedName>
        <fullName evidence="6">CvpA family protein</fullName>
    </submittedName>
</protein>
<feature type="transmembrane region" description="Helical" evidence="5">
    <location>
        <begin position="166"/>
        <end position="186"/>
    </location>
</feature>
<feature type="transmembrane region" description="Helical" evidence="5">
    <location>
        <begin position="198"/>
        <end position="217"/>
    </location>
</feature>
<feature type="transmembrane region" description="Helical" evidence="5">
    <location>
        <begin position="32"/>
        <end position="49"/>
    </location>
</feature>
<evidence type="ECO:0000313" key="6">
    <source>
        <dbReference type="EMBL" id="RHJ87424.1"/>
    </source>
</evidence>
<feature type="transmembrane region" description="Helical" evidence="5">
    <location>
        <begin position="143"/>
        <end position="160"/>
    </location>
</feature>
<dbReference type="GO" id="GO:0016020">
    <property type="term" value="C:membrane"/>
    <property type="evidence" value="ECO:0007669"/>
    <property type="project" value="UniProtKB-SubCell"/>
</dbReference>
<accession>A0A415E1J9</accession>
<dbReference type="AlphaFoldDB" id="A0A415E1J9"/>
<feature type="transmembrane region" description="Helical" evidence="5">
    <location>
        <begin position="103"/>
        <end position="131"/>
    </location>
</feature>
<organism evidence="6 7">
    <name type="scientific">Emergencia timonensis</name>
    <dbReference type="NCBI Taxonomy" id="1776384"/>
    <lineage>
        <taxon>Bacteria</taxon>
        <taxon>Bacillati</taxon>
        <taxon>Bacillota</taxon>
        <taxon>Clostridia</taxon>
        <taxon>Peptostreptococcales</taxon>
        <taxon>Anaerovoracaceae</taxon>
        <taxon>Emergencia</taxon>
    </lineage>
</organism>
<evidence type="ECO:0000256" key="2">
    <source>
        <dbReference type="ARBA" id="ARBA00022692"/>
    </source>
</evidence>
<dbReference type="Proteomes" id="UP000284841">
    <property type="component" value="Unassembled WGS sequence"/>
</dbReference>